<keyword evidence="10" id="KW-0687">Ribonucleoprotein</keyword>
<dbReference type="Gene3D" id="3.40.47.10">
    <property type="match status" value="2"/>
</dbReference>
<dbReference type="InterPro" id="IPR020613">
    <property type="entry name" value="Thiolase_CS"/>
</dbReference>
<feature type="compositionally biased region" description="Polar residues" evidence="15">
    <location>
        <begin position="35"/>
        <end position="52"/>
    </location>
</feature>
<comment type="subcellular location">
    <subcellularLocation>
        <location evidence="2">Mitochondrion</location>
    </subcellularLocation>
</comment>
<feature type="compositionally biased region" description="Polar residues" evidence="15">
    <location>
        <begin position="71"/>
        <end position="86"/>
    </location>
</feature>
<evidence type="ECO:0000256" key="13">
    <source>
        <dbReference type="ARBA" id="ARBA00047605"/>
    </source>
</evidence>
<dbReference type="PROSITE" id="PS00737">
    <property type="entry name" value="THIOLASE_2"/>
    <property type="match status" value="1"/>
</dbReference>
<dbReference type="GO" id="GO:0006635">
    <property type="term" value="P:fatty acid beta-oxidation"/>
    <property type="evidence" value="ECO:0007669"/>
    <property type="project" value="TreeGrafter"/>
</dbReference>
<organism evidence="18 19">
    <name type="scientific">Byssochlamys spectabilis (strain No. 5 / NBRC 109023)</name>
    <name type="common">Paecilomyces variotii</name>
    <dbReference type="NCBI Taxonomy" id="1356009"/>
    <lineage>
        <taxon>Eukaryota</taxon>
        <taxon>Fungi</taxon>
        <taxon>Dikarya</taxon>
        <taxon>Ascomycota</taxon>
        <taxon>Pezizomycotina</taxon>
        <taxon>Eurotiomycetes</taxon>
        <taxon>Eurotiomycetidae</taxon>
        <taxon>Eurotiales</taxon>
        <taxon>Thermoascaceae</taxon>
        <taxon>Paecilomyces</taxon>
    </lineage>
</organism>
<accession>V5FYN9</accession>
<keyword evidence="19" id="KW-1185">Reference proteome</keyword>
<evidence type="ECO:0000256" key="14">
    <source>
        <dbReference type="SAM" id="Coils"/>
    </source>
</evidence>
<evidence type="ECO:0000256" key="8">
    <source>
        <dbReference type="ARBA" id="ARBA00022980"/>
    </source>
</evidence>
<evidence type="ECO:0000256" key="9">
    <source>
        <dbReference type="ARBA" id="ARBA00023128"/>
    </source>
</evidence>
<feature type="region of interest" description="Disordered" evidence="15">
    <location>
        <begin position="173"/>
        <end position="258"/>
    </location>
</feature>
<dbReference type="GO" id="GO:0010124">
    <property type="term" value="P:phenylacetate catabolic process"/>
    <property type="evidence" value="ECO:0007669"/>
    <property type="project" value="TreeGrafter"/>
</dbReference>
<proteinExistence type="inferred from homology"/>
<evidence type="ECO:0000259" key="17">
    <source>
        <dbReference type="Pfam" id="PF02803"/>
    </source>
</evidence>
<dbReference type="GO" id="GO:1990904">
    <property type="term" value="C:ribonucleoprotein complex"/>
    <property type="evidence" value="ECO:0007669"/>
    <property type="project" value="UniProtKB-KW"/>
</dbReference>
<feature type="domain" description="Thiolase N-terminal" evidence="16">
    <location>
        <begin position="299"/>
        <end position="560"/>
    </location>
</feature>
<evidence type="ECO:0000313" key="19">
    <source>
        <dbReference type="Proteomes" id="UP000018001"/>
    </source>
</evidence>
<reference evidence="19" key="1">
    <citation type="journal article" date="2014" name="Genome Announc.">
        <title>Draft genome sequence of the formaldehyde-resistant fungus Byssochlamys spectabilis No. 5 (anamorph Paecilomyces variotii No. 5) (NBRC109023).</title>
        <authorList>
            <person name="Oka T."/>
            <person name="Ekino K."/>
            <person name="Fukuda K."/>
            <person name="Nomura Y."/>
        </authorList>
    </citation>
    <scope>NUCLEOTIDE SEQUENCE [LARGE SCALE GENOMIC DNA]</scope>
    <source>
        <strain evidence="19">No. 5 / NBRC 109023</strain>
    </source>
</reference>
<evidence type="ECO:0000313" key="18">
    <source>
        <dbReference type="EMBL" id="GAD93737.1"/>
    </source>
</evidence>
<comment type="cofactor">
    <cofactor evidence="1">
        <name>K(+)</name>
        <dbReference type="ChEBI" id="CHEBI:29103"/>
    </cofactor>
</comment>
<feature type="region of interest" description="Disordered" evidence="15">
    <location>
        <begin position="1"/>
        <end position="90"/>
    </location>
</feature>
<dbReference type="InterPro" id="IPR016039">
    <property type="entry name" value="Thiolase-like"/>
</dbReference>
<dbReference type="SUPFAM" id="SSF53901">
    <property type="entry name" value="Thiolase-like"/>
    <property type="match status" value="2"/>
</dbReference>
<dbReference type="Pfam" id="PF00108">
    <property type="entry name" value="Thiolase_N"/>
    <property type="match status" value="1"/>
</dbReference>
<sequence length="1109" mass="120038">MFSLSAKRPRGDDMEDCLQHESKRPRPAPLPFRVSPNSPYNASIAEQNQFPSRSIPPALTPADSSDDDDSNSLQYTNAQSAQNGRVSQLVPRPPALELDSAMDLDMTEAHPLAGGDSLSPWPVSARSSGSVQPSPIPQHLINQSLNISGGRTATPIYGHFTVNMNAEAMMEDDPSMPMQASAPDGSNDQTNREPEWSRRRRLPSPISEDESHMNTDQNHGSLPGTPPPGTASGPNSSWSVAPNRSERGREQAFSTSSTVANTATVLRNRSSFADLAGNDMASPIPKGLRQVLQKSPSDIVILSSLRTPITRAKKGGFKDAYPEELLAHVLRATLEANPNLDPALIEDVAIGSVLQELGGAKAGRMAQIHAGFPHAVPFHTVNRQCSSGLAAITGIAHGIRAGALNVGVGGGMESMTRNYGSRAIPTVLWPELKDSPSKDARDCIMPMGITSENVASRYGISRADQDVFAAASHKKAAAAQAAGLFDAEIVPVKTLSFSPEHPDASPEEITVTKDDGIRPTVSVEKMASLKPAFSETGSSTAGNSSQVSDGAAATLLMRRSTATELGLSSSIKGRWVASTVAGCAPDEMGVGPAVAIPKLLNLVGMDVSEVGIWEINEAFASQALYSVRKLGIDEAKVNPKGGAIALGHPLGATGARQLATLLPELERTGQEVGVVSMCIGTDRVGQKKAGREYLAPNLSSPRPASANAATMRPSVRLLNPLEVPSLQVSKSLYVCSTCRQEFRPLALSASVVAHRFRRHASSNDSPFTEKVRRKLWGTDNPPGLKDPYGGEGVIERAMRKRRQGAEEEVAVAEQQEQDIRELEHQGQEIAPPDDYKPASTWEGLERVGHLGRWSDYPPTEADEYHSFLSKRKLTEKGHLSLAAHQTAVELCLMHALKKPLTDVCEVLEHDQTVFKMIWKCKIQPGNGNGQLDGALVFPNKETENNLFYIFQQIGSEVEMEAAAEQPTEEEAESYEEEDFEEPFYDAAKTPELPFFGYRNSRDTGFLSLSLQDPATKFAFLKRFSQLTGYFFPDPAVHSIKTVQQAIDYLQETINPKPKKLAPLLAETQTVKNLPNVKVFPTKRKASHTDEELGRKKVIEAELRARGLIN</sequence>
<comment type="catalytic activity">
    <reaction evidence="13">
        <text>an acyl-CoA + acetyl-CoA = a 3-oxoacyl-CoA + CoA</text>
        <dbReference type="Rhea" id="RHEA:21564"/>
        <dbReference type="ChEBI" id="CHEBI:57287"/>
        <dbReference type="ChEBI" id="CHEBI:57288"/>
        <dbReference type="ChEBI" id="CHEBI:58342"/>
        <dbReference type="ChEBI" id="CHEBI:90726"/>
        <dbReference type="EC" id="2.3.1.16"/>
    </reaction>
</comment>
<dbReference type="InterPro" id="IPR020615">
    <property type="entry name" value="Thiolase_acyl_enz_int_AS"/>
</dbReference>
<dbReference type="GO" id="GO:0005739">
    <property type="term" value="C:mitochondrion"/>
    <property type="evidence" value="ECO:0007669"/>
    <property type="project" value="UniProtKB-SubCell"/>
</dbReference>
<protein>
    <recommendedName>
        <fullName evidence="12">Large ribosomal subunit protein mL50</fullName>
    </recommendedName>
</protein>
<dbReference type="PANTHER" id="PTHR43853:SF5">
    <property type="entry name" value="ACETYL-COA C-ACETYLTRANSFERASE"/>
    <property type="match status" value="1"/>
</dbReference>
<dbReference type="Pfam" id="PF02803">
    <property type="entry name" value="Thiolase_C"/>
    <property type="match status" value="1"/>
</dbReference>
<dbReference type="PROSITE" id="PS00098">
    <property type="entry name" value="THIOLASE_1"/>
    <property type="match status" value="1"/>
</dbReference>
<dbReference type="GO" id="GO:0003988">
    <property type="term" value="F:acetyl-CoA C-acyltransferase activity"/>
    <property type="evidence" value="ECO:0007669"/>
    <property type="project" value="UniProtKB-EC"/>
</dbReference>
<dbReference type="PANTHER" id="PTHR43853">
    <property type="entry name" value="3-KETOACYL-COA THIOLASE, PEROXISOMAL"/>
    <property type="match status" value="1"/>
</dbReference>
<dbReference type="InterPro" id="IPR050215">
    <property type="entry name" value="Thiolase-like_sf_Thiolase"/>
</dbReference>
<gene>
    <name evidence="18" type="ORF">PVAR5_2352</name>
</gene>
<feature type="domain" description="Thiolase C-terminal" evidence="17">
    <location>
        <begin position="572"/>
        <end position="682"/>
    </location>
</feature>
<evidence type="ECO:0000256" key="6">
    <source>
        <dbReference type="ARBA" id="ARBA00022679"/>
    </source>
</evidence>
<dbReference type="InterPro" id="IPR018305">
    <property type="entry name" value="Ribosomal_m50"/>
</dbReference>
<keyword evidence="8" id="KW-0689">Ribosomal protein</keyword>
<dbReference type="InterPro" id="IPR020616">
    <property type="entry name" value="Thiolase_N"/>
</dbReference>
<keyword evidence="9" id="KW-0496">Mitochondrion</keyword>
<feature type="coiled-coil region" evidence="14">
    <location>
        <begin position="795"/>
        <end position="825"/>
    </location>
</feature>
<dbReference type="EMBL" id="BAUL01000066">
    <property type="protein sequence ID" value="GAD93737.1"/>
    <property type="molecule type" value="Genomic_DNA"/>
</dbReference>
<keyword evidence="11" id="KW-0012">Acyltransferase</keyword>
<evidence type="ECO:0000256" key="4">
    <source>
        <dbReference type="ARBA" id="ARBA00008860"/>
    </source>
</evidence>
<dbReference type="AlphaFoldDB" id="V5FYN9"/>
<evidence type="ECO:0000256" key="7">
    <source>
        <dbReference type="ARBA" id="ARBA00022958"/>
    </source>
</evidence>
<dbReference type="GO" id="GO:0005777">
    <property type="term" value="C:peroxisome"/>
    <property type="evidence" value="ECO:0007669"/>
    <property type="project" value="TreeGrafter"/>
</dbReference>
<dbReference type="InterPro" id="IPR020617">
    <property type="entry name" value="Thiolase_C"/>
</dbReference>
<dbReference type="GO" id="GO:0005840">
    <property type="term" value="C:ribosome"/>
    <property type="evidence" value="ECO:0007669"/>
    <property type="project" value="UniProtKB-KW"/>
</dbReference>
<comment type="caution">
    <text evidence="18">The sequence shown here is derived from an EMBL/GenBank/DDBJ whole genome shotgun (WGS) entry which is preliminary data.</text>
</comment>
<keyword evidence="6" id="KW-0808">Transferase</keyword>
<dbReference type="NCBIfam" id="TIGR01930">
    <property type="entry name" value="AcCoA-C-Actrans"/>
    <property type="match status" value="1"/>
</dbReference>
<comment type="similarity">
    <text evidence="5">Belongs to the thiolase-like superfamily. Thiolase family.</text>
</comment>
<comment type="similarity">
    <text evidence="4">Belongs to the mitochondrion-specific ribosomal protein mL50 family.</text>
</comment>
<dbReference type="OrthoDB" id="5404651at2759"/>
<keyword evidence="7" id="KW-0630">Potassium</keyword>
<feature type="region of interest" description="Disordered" evidence="15">
    <location>
        <begin position="109"/>
        <end position="136"/>
    </location>
</feature>
<name>V5FYN9_BYSSN</name>
<dbReference type="HOGENOM" id="CLU_009453_0_0_1"/>
<evidence type="ECO:0000256" key="15">
    <source>
        <dbReference type="SAM" id="MobiDB-lite"/>
    </source>
</evidence>
<evidence type="ECO:0000256" key="5">
    <source>
        <dbReference type="ARBA" id="ARBA00010982"/>
    </source>
</evidence>
<evidence type="ECO:0000256" key="2">
    <source>
        <dbReference type="ARBA" id="ARBA00004173"/>
    </source>
</evidence>
<dbReference type="Pfam" id="PF10501">
    <property type="entry name" value="Ribosomal_L50"/>
    <property type="match status" value="1"/>
</dbReference>
<keyword evidence="14" id="KW-0175">Coiled coil</keyword>
<dbReference type="Proteomes" id="UP000018001">
    <property type="component" value="Unassembled WGS sequence"/>
</dbReference>
<evidence type="ECO:0000256" key="10">
    <source>
        <dbReference type="ARBA" id="ARBA00023274"/>
    </source>
</evidence>
<evidence type="ECO:0000256" key="1">
    <source>
        <dbReference type="ARBA" id="ARBA00001958"/>
    </source>
</evidence>
<comment type="pathway">
    <text evidence="3">Lipid metabolism; fatty acid metabolism.</text>
</comment>
<dbReference type="InterPro" id="IPR002155">
    <property type="entry name" value="Thiolase"/>
</dbReference>
<evidence type="ECO:0000256" key="12">
    <source>
        <dbReference type="ARBA" id="ARBA00035183"/>
    </source>
</evidence>
<feature type="compositionally biased region" description="Basic and acidic residues" evidence="15">
    <location>
        <begin position="9"/>
        <end position="24"/>
    </location>
</feature>
<dbReference type="CDD" id="cd00751">
    <property type="entry name" value="thiolase"/>
    <property type="match status" value="1"/>
</dbReference>
<dbReference type="eggNOG" id="KOG1389">
    <property type="taxonomic scope" value="Eukaryota"/>
</dbReference>
<evidence type="ECO:0000256" key="3">
    <source>
        <dbReference type="ARBA" id="ARBA00004872"/>
    </source>
</evidence>
<dbReference type="InParanoid" id="V5FYN9"/>
<evidence type="ECO:0000256" key="11">
    <source>
        <dbReference type="ARBA" id="ARBA00023315"/>
    </source>
</evidence>
<evidence type="ECO:0000259" key="16">
    <source>
        <dbReference type="Pfam" id="PF00108"/>
    </source>
</evidence>